<accession>A0ACC0JUX1</accession>
<evidence type="ECO:0000313" key="2">
    <source>
        <dbReference type="Proteomes" id="UP001064048"/>
    </source>
</evidence>
<name>A0ACC0JUX1_CHOFU</name>
<proteinExistence type="predicted"/>
<gene>
    <name evidence="1" type="ORF">MSG28_002307</name>
</gene>
<reference evidence="1 2" key="1">
    <citation type="journal article" date="2022" name="Genome Biol. Evol.">
        <title>The Spruce Budworm Genome: Reconstructing the Evolutionary History of Antifreeze Proteins.</title>
        <authorList>
            <person name="Beliveau C."/>
            <person name="Gagne P."/>
            <person name="Picq S."/>
            <person name="Vernygora O."/>
            <person name="Keeling C.I."/>
            <person name="Pinkney K."/>
            <person name="Doucet D."/>
            <person name="Wen F."/>
            <person name="Johnston J.S."/>
            <person name="Maaroufi H."/>
            <person name="Boyle B."/>
            <person name="Laroche J."/>
            <person name="Dewar K."/>
            <person name="Juretic N."/>
            <person name="Blackburn G."/>
            <person name="Nisole A."/>
            <person name="Brunet B."/>
            <person name="Brandao M."/>
            <person name="Lumley L."/>
            <person name="Duan J."/>
            <person name="Quan G."/>
            <person name="Lucarotti C.J."/>
            <person name="Roe A.D."/>
            <person name="Sperling F.A.H."/>
            <person name="Levesque R.C."/>
            <person name="Cusson M."/>
        </authorList>
    </citation>
    <scope>NUCLEOTIDE SEQUENCE [LARGE SCALE GENOMIC DNA]</scope>
    <source>
        <strain evidence="1">Glfc:IPQL:Cfum</strain>
    </source>
</reference>
<comment type="caution">
    <text evidence="1">The sequence shown here is derived from an EMBL/GenBank/DDBJ whole genome shotgun (WGS) entry which is preliminary data.</text>
</comment>
<dbReference type="Proteomes" id="UP001064048">
    <property type="component" value="Chromosome 3"/>
</dbReference>
<evidence type="ECO:0000313" key="1">
    <source>
        <dbReference type="EMBL" id="KAI8428006.1"/>
    </source>
</evidence>
<sequence>MFYVDSQRTVTRRDSSLIVPERIRLSHVGDEGLSTARAQSTARLCSESTLSLIVRPKGSVQKELVTMLFESMLDTIVDSWEVIVQQKAEESTPNMDFGKTASELTFSKKKGKGKETAAKISKSKRSRSKMEDLSDSGQVDGYQSWWSAPDERALVRFRNGNLYEGNISMKCMHGEGRFQWADGTVYFGQFKDNEINGKGMIQWKDDTWYEGEFAGNLRHGHGLYVNSRAQRSYAGGWHLATKHGKGVIYYSKTFKNSYDGEWVHHKKLFIDDNLGPEDDDYAQNFRDSKYPEIREPYTFDICDSTVGLIYHIQQALKNFDRQVEVRTVIINEFIENNKGLEGDGAYKQSSRKEDVSVATAQINIEDLINFEETSLIKSLKCYETELRHIYYNYATICNNVEIHFTPVLIRMYLWQLYFDCNMHDKGLTFVQIDNIFFKNPAWIARTPHNPFEKIYFWQFLHSLISVATELYAKRHFPGTKPDTILASHLVNGYGSTVPLKSVYALYRSVGEPHTLKLFNFGNLPCKTVIKIFALIFPQLLEKGQIMDLEIEITFYEFFEAFITCVEESIRLKDEELWAEQLALQGDTKVENWDFATHAETKDNYVYRDKLSNHMSTYNRWGTKDQGTGMTETRHMLAQVFTKTDPVYSFKPLVNFTSYPCTDTPGRNTLMKSANLAQLPPEFGVMDYMSTQQDDYRNPFPCLTMSTPTWLLNRVIRSDLTHNHGTAPPRGDYQCLDTHTPIGHIRQLRLFRYQSFDPATCLQSFPDVKINLNNNKNANDI</sequence>
<organism evidence="1 2">
    <name type="scientific">Choristoneura fumiferana</name>
    <name type="common">Spruce budworm moth</name>
    <name type="synonym">Archips fumiferana</name>
    <dbReference type="NCBI Taxonomy" id="7141"/>
    <lineage>
        <taxon>Eukaryota</taxon>
        <taxon>Metazoa</taxon>
        <taxon>Ecdysozoa</taxon>
        <taxon>Arthropoda</taxon>
        <taxon>Hexapoda</taxon>
        <taxon>Insecta</taxon>
        <taxon>Pterygota</taxon>
        <taxon>Neoptera</taxon>
        <taxon>Endopterygota</taxon>
        <taxon>Lepidoptera</taxon>
        <taxon>Glossata</taxon>
        <taxon>Ditrysia</taxon>
        <taxon>Tortricoidea</taxon>
        <taxon>Tortricidae</taxon>
        <taxon>Tortricinae</taxon>
        <taxon>Choristoneura</taxon>
    </lineage>
</organism>
<protein>
    <submittedName>
        <fullName evidence="1">Uncharacterized protein</fullName>
    </submittedName>
</protein>
<dbReference type="EMBL" id="CM046103">
    <property type="protein sequence ID" value="KAI8428006.1"/>
    <property type="molecule type" value="Genomic_DNA"/>
</dbReference>
<keyword evidence="2" id="KW-1185">Reference proteome</keyword>